<proteinExistence type="predicted"/>
<name>A0AAV3XF88_9CYAN</name>
<dbReference type="Proteomes" id="UP001050975">
    <property type="component" value="Unassembled WGS sequence"/>
</dbReference>
<gene>
    <name evidence="1" type="ORF">MiSe_35440</name>
</gene>
<sequence>MLETFYSGLQAHEVHLSLYSGCHFCCRYTNSAFWLSFTRLLRCNIKYAAVGARHRQYFPLSKRLSVPCPYDKTSVRILRRNSIYGGGGALHWVNAPYIYNLCVLREIVRHLQQSRVKSFNFFQLKFCLQTCISHNQWNAIP</sequence>
<protein>
    <submittedName>
        <fullName evidence="1">Uncharacterized protein</fullName>
    </submittedName>
</protein>
<comment type="caution">
    <text evidence="1">The sequence shown here is derived from an EMBL/GenBank/DDBJ whole genome shotgun (WGS) entry which is preliminary data.</text>
</comment>
<evidence type="ECO:0000313" key="2">
    <source>
        <dbReference type="Proteomes" id="UP001050975"/>
    </source>
</evidence>
<dbReference type="AlphaFoldDB" id="A0AAV3XF88"/>
<accession>A0AAV3XF88</accession>
<keyword evidence="2" id="KW-1185">Reference proteome</keyword>
<reference evidence="1" key="1">
    <citation type="submission" date="2019-10" db="EMBL/GenBank/DDBJ databases">
        <title>Draft genome sequece of Microseira wollei NIES-4236.</title>
        <authorList>
            <person name="Yamaguchi H."/>
            <person name="Suzuki S."/>
            <person name="Kawachi M."/>
        </authorList>
    </citation>
    <scope>NUCLEOTIDE SEQUENCE</scope>
    <source>
        <strain evidence="1">NIES-4236</strain>
    </source>
</reference>
<evidence type="ECO:0000313" key="1">
    <source>
        <dbReference type="EMBL" id="GET38785.1"/>
    </source>
</evidence>
<organism evidence="1 2">
    <name type="scientific">Microseira wollei NIES-4236</name>
    <dbReference type="NCBI Taxonomy" id="2530354"/>
    <lineage>
        <taxon>Bacteria</taxon>
        <taxon>Bacillati</taxon>
        <taxon>Cyanobacteriota</taxon>
        <taxon>Cyanophyceae</taxon>
        <taxon>Oscillatoriophycideae</taxon>
        <taxon>Aerosakkonematales</taxon>
        <taxon>Aerosakkonemataceae</taxon>
        <taxon>Microseira</taxon>
    </lineage>
</organism>
<dbReference type="EMBL" id="BLAY01000052">
    <property type="protein sequence ID" value="GET38785.1"/>
    <property type="molecule type" value="Genomic_DNA"/>
</dbReference>